<keyword evidence="3" id="KW-1185">Reference proteome</keyword>
<comment type="caution">
    <text evidence="2">The sequence shown here is derived from an EMBL/GenBank/DDBJ whole genome shotgun (WGS) entry which is preliminary data.</text>
</comment>
<protein>
    <recommendedName>
        <fullName evidence="1">DUF7223 domain-containing protein</fullName>
    </recommendedName>
</protein>
<dbReference type="Proteomes" id="UP000309038">
    <property type="component" value="Unassembled WGS sequence"/>
</dbReference>
<dbReference type="AlphaFoldDB" id="A0A4S4KUV3"/>
<evidence type="ECO:0000313" key="2">
    <source>
        <dbReference type="EMBL" id="THH02474.1"/>
    </source>
</evidence>
<sequence length="420" mass="44236">MPFARIASEWNHENQSLPDDVAQKLSRRDEPTTVRGISLDTQFSKVDPSRHGQVSMFVQGAAGVPSNITTALPVSNITTRGLDGRSFLSTILSPIKKVLQDMSFNVDKSSTTTINVSQPFTVLNQYEKCAASHNSPAFEAGIKITVDAKAHADVTYGIVAQGSIVPPKVTEFGLFADFDATLDGTLNVDALASISLHSGTVKVFEVGLPGLDFPGVLSLGPTFQLNAEATAAVTGNANMSVDLAYSVTGAQLFFPPNTGSSKGTFAPNNTTPSVSMDGSIEAHIIPTILFGINALDGLAEANINLDLDAYAELELEFKESPGSLSGCTGVTTGFNVNAGVDASFFDLFSKSTTVTLYSKAFDLFKKCFTGSKQRRDHAKDLFSAPVAIKKRGITCLSGVVGTQTSIVDSTIPSQSVGSGN</sequence>
<organism evidence="2 3">
    <name type="scientific">Hermanssonia centrifuga</name>
    <dbReference type="NCBI Taxonomy" id="98765"/>
    <lineage>
        <taxon>Eukaryota</taxon>
        <taxon>Fungi</taxon>
        <taxon>Dikarya</taxon>
        <taxon>Basidiomycota</taxon>
        <taxon>Agaricomycotina</taxon>
        <taxon>Agaricomycetes</taxon>
        <taxon>Polyporales</taxon>
        <taxon>Meruliaceae</taxon>
        <taxon>Hermanssonia</taxon>
    </lineage>
</organism>
<evidence type="ECO:0000313" key="3">
    <source>
        <dbReference type="Proteomes" id="UP000309038"/>
    </source>
</evidence>
<reference evidence="2 3" key="1">
    <citation type="submission" date="2019-02" db="EMBL/GenBank/DDBJ databases">
        <title>Genome sequencing of the rare red list fungi Phlebia centrifuga.</title>
        <authorList>
            <person name="Buettner E."/>
            <person name="Kellner H."/>
        </authorList>
    </citation>
    <scope>NUCLEOTIDE SEQUENCE [LARGE SCALE GENOMIC DNA]</scope>
    <source>
        <strain evidence="2 3">DSM 108282</strain>
    </source>
</reference>
<dbReference type="Pfam" id="PF23865">
    <property type="entry name" value="DUF7223"/>
    <property type="match status" value="1"/>
</dbReference>
<dbReference type="InterPro" id="IPR055647">
    <property type="entry name" value="DUF7223"/>
</dbReference>
<evidence type="ECO:0000259" key="1">
    <source>
        <dbReference type="Pfam" id="PF23865"/>
    </source>
</evidence>
<gene>
    <name evidence="2" type="ORF">EW026_g393</name>
</gene>
<dbReference type="EMBL" id="SGPJ01000005">
    <property type="protein sequence ID" value="THH02474.1"/>
    <property type="molecule type" value="Genomic_DNA"/>
</dbReference>
<proteinExistence type="predicted"/>
<feature type="domain" description="DUF7223" evidence="1">
    <location>
        <begin position="179"/>
        <end position="369"/>
    </location>
</feature>
<name>A0A4S4KUV3_9APHY</name>
<accession>A0A4S4KUV3</accession>